<reference evidence="1" key="1">
    <citation type="submission" date="2023-08" db="EMBL/GenBank/DDBJ databases">
        <authorList>
            <person name="Chen Y."/>
            <person name="Shah S."/>
            <person name="Dougan E. K."/>
            <person name="Thang M."/>
            <person name="Chan C."/>
        </authorList>
    </citation>
    <scope>NUCLEOTIDE SEQUENCE</scope>
</reference>
<organism evidence="1 2">
    <name type="scientific">Effrenium voratum</name>
    <dbReference type="NCBI Taxonomy" id="2562239"/>
    <lineage>
        <taxon>Eukaryota</taxon>
        <taxon>Sar</taxon>
        <taxon>Alveolata</taxon>
        <taxon>Dinophyceae</taxon>
        <taxon>Suessiales</taxon>
        <taxon>Symbiodiniaceae</taxon>
        <taxon>Effrenium</taxon>
    </lineage>
</organism>
<evidence type="ECO:0000313" key="2">
    <source>
        <dbReference type="Proteomes" id="UP001178507"/>
    </source>
</evidence>
<dbReference type="EMBL" id="CAUJNA010003300">
    <property type="protein sequence ID" value="CAJ1398439.1"/>
    <property type="molecule type" value="Genomic_DNA"/>
</dbReference>
<evidence type="ECO:0000313" key="1">
    <source>
        <dbReference type="EMBL" id="CAJ1398439.1"/>
    </source>
</evidence>
<accession>A0AA36J4L7</accession>
<proteinExistence type="predicted"/>
<dbReference type="Proteomes" id="UP001178507">
    <property type="component" value="Unassembled WGS sequence"/>
</dbReference>
<protein>
    <submittedName>
        <fullName evidence="1">Uncharacterized protein</fullName>
    </submittedName>
</protein>
<dbReference type="AlphaFoldDB" id="A0AA36J4L7"/>
<gene>
    <name evidence="1" type="ORF">EVOR1521_LOCUS22236</name>
</gene>
<name>A0AA36J4L7_9DINO</name>
<sequence>MQAQVAMLAERAQAMTQDTAPAIPAASPASQLPSNVGSLGHPQLCRRPCILFARCDCQQEACSWCNGHHPARPASFDKVERDLVASMSEPMLLTMILPHLRRCVQVSPQLQRLVELVEREYALRGCSTLFVPERLRQLDKIFAKMTVTGLVGSIARNFCGCLHQLMKGCLEELRNELQ</sequence>
<keyword evidence="2" id="KW-1185">Reference proteome</keyword>
<comment type="caution">
    <text evidence="1">The sequence shown here is derived from an EMBL/GenBank/DDBJ whole genome shotgun (WGS) entry which is preliminary data.</text>
</comment>